<keyword evidence="4" id="KW-1185">Reference proteome</keyword>
<dbReference type="InterPro" id="IPR011250">
    <property type="entry name" value="OMP/PagP_B-barrel"/>
</dbReference>
<feature type="signal peptide" evidence="1">
    <location>
        <begin position="1"/>
        <end position="19"/>
    </location>
</feature>
<dbReference type="AlphaFoldDB" id="A0A4Q1K6E4"/>
<accession>A0A4Q1K6E4</accession>
<gene>
    <name evidence="3" type="ORF">EQG63_04615</name>
</gene>
<proteinExistence type="predicted"/>
<sequence>MKKFFYIIISLLAINQAQAQLHEIGVFGGGANYIGDIGKTNYIAPNEPAFGIIYKWNRSKRHSWRFSAITGKISGNDLESKIPGREDRGFKFENNVTELSAGLEFNFFDFDLHQQPFFVTPYIYTGLSYFKYDNLYFIGNLQRTEKDSWAMAIPMTVGIKMKISNKLVLGLESGARYTFADDLDGSFPKSNTLSHLKFGNTNSKDWYVFTGATLTYTFGQNPCFCVE</sequence>
<dbReference type="EMBL" id="SBKO01000001">
    <property type="protein sequence ID" value="RXR21227.1"/>
    <property type="molecule type" value="Genomic_DNA"/>
</dbReference>
<evidence type="ECO:0000313" key="3">
    <source>
        <dbReference type="EMBL" id="RXR21227.1"/>
    </source>
</evidence>
<dbReference type="InterPro" id="IPR045743">
    <property type="entry name" value="DUF6089"/>
</dbReference>
<name>A0A4Q1K6E4_9FLAO</name>
<feature type="chain" id="PRO_5020556116" description="DUF6089 domain-containing protein" evidence="1">
    <location>
        <begin position="20"/>
        <end position="227"/>
    </location>
</feature>
<dbReference type="Proteomes" id="UP000290283">
    <property type="component" value="Unassembled WGS sequence"/>
</dbReference>
<dbReference type="RefSeq" id="WP_129434896.1">
    <property type="nucleotide sequence ID" value="NZ_SBKO01000001.1"/>
</dbReference>
<feature type="domain" description="DUF6089" evidence="2">
    <location>
        <begin position="2"/>
        <end position="227"/>
    </location>
</feature>
<keyword evidence="1" id="KW-0732">Signal</keyword>
<organism evidence="3 4">
    <name type="scientific">Flavobacterium amnicola</name>
    <dbReference type="NCBI Taxonomy" id="2506422"/>
    <lineage>
        <taxon>Bacteria</taxon>
        <taxon>Pseudomonadati</taxon>
        <taxon>Bacteroidota</taxon>
        <taxon>Flavobacteriia</taxon>
        <taxon>Flavobacteriales</taxon>
        <taxon>Flavobacteriaceae</taxon>
        <taxon>Flavobacterium</taxon>
    </lineage>
</organism>
<dbReference type="OrthoDB" id="654178at2"/>
<comment type="caution">
    <text evidence="3">The sequence shown here is derived from an EMBL/GenBank/DDBJ whole genome shotgun (WGS) entry which is preliminary data.</text>
</comment>
<evidence type="ECO:0000313" key="4">
    <source>
        <dbReference type="Proteomes" id="UP000290283"/>
    </source>
</evidence>
<reference evidence="4" key="1">
    <citation type="submission" date="2019-01" db="EMBL/GenBank/DDBJ databases">
        <title>Cytophagaceae bacterium strain CAR-16.</title>
        <authorList>
            <person name="Chen W.-M."/>
        </authorList>
    </citation>
    <scope>NUCLEOTIDE SEQUENCE [LARGE SCALE GENOMIC DNA]</scope>
    <source>
        <strain evidence="4">LLJ-11</strain>
    </source>
</reference>
<evidence type="ECO:0000256" key="1">
    <source>
        <dbReference type="SAM" id="SignalP"/>
    </source>
</evidence>
<dbReference type="Pfam" id="PF19573">
    <property type="entry name" value="DUF6089"/>
    <property type="match status" value="1"/>
</dbReference>
<evidence type="ECO:0000259" key="2">
    <source>
        <dbReference type="Pfam" id="PF19573"/>
    </source>
</evidence>
<protein>
    <recommendedName>
        <fullName evidence="2">DUF6089 domain-containing protein</fullName>
    </recommendedName>
</protein>
<dbReference type="SUPFAM" id="SSF56925">
    <property type="entry name" value="OMPA-like"/>
    <property type="match status" value="1"/>
</dbReference>